<dbReference type="SUPFAM" id="SSF103473">
    <property type="entry name" value="MFS general substrate transporter"/>
    <property type="match status" value="1"/>
</dbReference>
<feature type="transmembrane region" description="Helical" evidence="6">
    <location>
        <begin position="107"/>
        <end position="124"/>
    </location>
</feature>
<evidence type="ECO:0000256" key="1">
    <source>
        <dbReference type="ARBA" id="ARBA00004141"/>
    </source>
</evidence>
<keyword evidence="4 6" id="KW-1133">Transmembrane helix</keyword>
<name>A0AAW9SBX5_9BACT</name>
<dbReference type="InterPro" id="IPR011701">
    <property type="entry name" value="MFS"/>
</dbReference>
<feature type="transmembrane region" description="Helical" evidence="6">
    <location>
        <begin position="136"/>
        <end position="158"/>
    </location>
</feature>
<comment type="caution">
    <text evidence="8">The sequence shown here is derived from an EMBL/GenBank/DDBJ whole genome shotgun (WGS) entry which is preliminary data.</text>
</comment>
<dbReference type="GO" id="GO:0015385">
    <property type="term" value="F:sodium:proton antiporter activity"/>
    <property type="evidence" value="ECO:0007669"/>
    <property type="project" value="TreeGrafter"/>
</dbReference>
<feature type="transmembrane region" description="Helical" evidence="6">
    <location>
        <begin position="46"/>
        <end position="66"/>
    </location>
</feature>
<evidence type="ECO:0000256" key="5">
    <source>
        <dbReference type="ARBA" id="ARBA00023136"/>
    </source>
</evidence>
<evidence type="ECO:0000313" key="9">
    <source>
        <dbReference type="Proteomes" id="UP001403385"/>
    </source>
</evidence>
<evidence type="ECO:0000256" key="6">
    <source>
        <dbReference type="SAM" id="Phobius"/>
    </source>
</evidence>
<dbReference type="GO" id="GO:1990961">
    <property type="term" value="P:xenobiotic detoxification by transmembrane export across the plasma membrane"/>
    <property type="evidence" value="ECO:0007669"/>
    <property type="project" value="TreeGrafter"/>
</dbReference>
<dbReference type="GO" id="GO:0005886">
    <property type="term" value="C:plasma membrane"/>
    <property type="evidence" value="ECO:0007669"/>
    <property type="project" value="TreeGrafter"/>
</dbReference>
<comment type="subcellular location">
    <subcellularLocation>
        <location evidence="1">Membrane</location>
        <topology evidence="1">Multi-pass membrane protein</topology>
    </subcellularLocation>
</comment>
<protein>
    <submittedName>
        <fullName evidence="8">MFS transporter</fullName>
    </submittedName>
</protein>
<organism evidence="8 9">
    <name type="scientific">Rapidithrix thailandica</name>
    <dbReference type="NCBI Taxonomy" id="413964"/>
    <lineage>
        <taxon>Bacteria</taxon>
        <taxon>Pseudomonadati</taxon>
        <taxon>Bacteroidota</taxon>
        <taxon>Cytophagia</taxon>
        <taxon>Cytophagales</taxon>
        <taxon>Flammeovirgaceae</taxon>
        <taxon>Rapidithrix</taxon>
    </lineage>
</organism>
<evidence type="ECO:0000259" key="7">
    <source>
        <dbReference type="PROSITE" id="PS50850"/>
    </source>
</evidence>
<dbReference type="AlphaFoldDB" id="A0AAW9SBX5"/>
<keyword evidence="3 6" id="KW-0812">Transmembrane</keyword>
<evidence type="ECO:0000313" key="8">
    <source>
        <dbReference type="EMBL" id="MEN7548823.1"/>
    </source>
</evidence>
<feature type="transmembrane region" description="Helical" evidence="6">
    <location>
        <begin position="280"/>
        <end position="298"/>
    </location>
</feature>
<evidence type="ECO:0000256" key="2">
    <source>
        <dbReference type="ARBA" id="ARBA00022448"/>
    </source>
</evidence>
<dbReference type="InterPro" id="IPR036259">
    <property type="entry name" value="MFS_trans_sf"/>
</dbReference>
<feature type="transmembrane region" description="Helical" evidence="6">
    <location>
        <begin position="337"/>
        <end position="360"/>
    </location>
</feature>
<dbReference type="PROSITE" id="PS50850">
    <property type="entry name" value="MFS"/>
    <property type="match status" value="1"/>
</dbReference>
<proteinExistence type="predicted"/>
<keyword evidence="2" id="KW-0813">Transport</keyword>
<feature type="transmembrane region" description="Helical" evidence="6">
    <location>
        <begin position="372"/>
        <end position="389"/>
    </location>
</feature>
<feature type="transmembrane region" description="Helical" evidence="6">
    <location>
        <begin position="245"/>
        <end position="268"/>
    </location>
</feature>
<evidence type="ECO:0000256" key="3">
    <source>
        <dbReference type="ARBA" id="ARBA00022692"/>
    </source>
</evidence>
<feature type="domain" description="Major facilitator superfamily (MFS) profile" evidence="7">
    <location>
        <begin position="12"/>
        <end position="393"/>
    </location>
</feature>
<dbReference type="PANTHER" id="PTHR23502">
    <property type="entry name" value="MAJOR FACILITATOR SUPERFAMILY"/>
    <property type="match status" value="1"/>
</dbReference>
<dbReference type="Proteomes" id="UP001403385">
    <property type="component" value="Unassembled WGS sequence"/>
</dbReference>
<feature type="transmembrane region" description="Helical" evidence="6">
    <location>
        <begin position="304"/>
        <end position="325"/>
    </location>
</feature>
<dbReference type="InterPro" id="IPR020846">
    <property type="entry name" value="MFS_dom"/>
</dbReference>
<dbReference type="EMBL" id="JBDKWZ010000006">
    <property type="protein sequence ID" value="MEN7548823.1"/>
    <property type="molecule type" value="Genomic_DNA"/>
</dbReference>
<keyword evidence="9" id="KW-1185">Reference proteome</keyword>
<keyword evidence="5 6" id="KW-0472">Membrane</keyword>
<dbReference type="Pfam" id="PF07690">
    <property type="entry name" value="MFS_1"/>
    <property type="match status" value="1"/>
</dbReference>
<feature type="transmembrane region" description="Helical" evidence="6">
    <location>
        <begin position="216"/>
        <end position="239"/>
    </location>
</feature>
<accession>A0AAW9SBX5</accession>
<reference evidence="8 9" key="1">
    <citation type="submission" date="2024-04" db="EMBL/GenBank/DDBJ databases">
        <title>Novel genus in family Flammeovirgaceae.</title>
        <authorList>
            <person name="Nguyen T.H."/>
            <person name="Vuong T.Q."/>
            <person name="Le H."/>
            <person name="Kim S.-G."/>
        </authorList>
    </citation>
    <scope>NUCLEOTIDE SEQUENCE [LARGE SCALE GENOMIC DNA]</scope>
    <source>
        <strain evidence="8 9">JCM 23209</strain>
    </source>
</reference>
<feature type="transmembrane region" description="Helical" evidence="6">
    <location>
        <begin position="78"/>
        <end position="101"/>
    </location>
</feature>
<dbReference type="RefSeq" id="WP_346821599.1">
    <property type="nucleotide sequence ID" value="NZ_JBDKWZ010000006.1"/>
</dbReference>
<gene>
    <name evidence="8" type="ORF">AAG747_12955</name>
</gene>
<sequence length="414" mass="45812">MKTYNKKYQRISTLSVFLLIPLSGLAIDVYIPSFPEMQQELHTESAGIQLTLTCFLISYGLTQLFTGSIVDSFGRYRLTLYSLLLFTLSSFAIAVIHNIYFIYSMRVIQGIATAFIVVGKRAFLVDIYSGKKLQHYTSLITIVWSVAPISAPFIGGYLQKGFGWTANFYLLGAYSLVTLIIECFFSGETLSSPKKFKRKSILSSYAHVLKSTDFSIGLMILGLCYSMVMVFGMTAPFLVENRFHFTPVVTGYCALISGFGLMTGGILGKSISHYAFFPKLIYGIIAAICVAVFMFVSSNYVSNIYTLMGFVFVMHMLSGFVYNVYFTYCLIRFPQHAGVASGLTSGGSYLMTSIASYSIISLLTIDSQSGMAISYLLLSLAAIPLLLLAKKAIDKYLLGSIATPQEKIQEKAYH</sequence>
<dbReference type="PANTHER" id="PTHR23502:SF132">
    <property type="entry name" value="POLYAMINE TRANSPORTER 2-RELATED"/>
    <property type="match status" value="1"/>
</dbReference>
<feature type="transmembrane region" description="Helical" evidence="6">
    <location>
        <begin position="164"/>
        <end position="185"/>
    </location>
</feature>
<evidence type="ECO:0000256" key="4">
    <source>
        <dbReference type="ARBA" id="ARBA00022989"/>
    </source>
</evidence>
<dbReference type="Gene3D" id="1.20.1720.10">
    <property type="entry name" value="Multidrug resistance protein D"/>
    <property type="match status" value="1"/>
</dbReference>